<feature type="domain" description="T-SNARE coiled-coil homology" evidence="1">
    <location>
        <begin position="79"/>
        <end position="141"/>
    </location>
</feature>
<dbReference type="Proteomes" id="UP000008553">
    <property type="component" value="Unassembled WGS sequence"/>
</dbReference>
<evidence type="ECO:0000313" key="3">
    <source>
        <dbReference type="Proteomes" id="UP000008553"/>
    </source>
</evidence>
<organism evidence="2 3">
    <name type="scientific">Plasmodium yoelii yoelii</name>
    <dbReference type="NCBI Taxonomy" id="73239"/>
    <lineage>
        <taxon>Eukaryota</taxon>
        <taxon>Sar</taxon>
        <taxon>Alveolata</taxon>
        <taxon>Apicomplexa</taxon>
        <taxon>Aconoidasida</taxon>
        <taxon>Haemosporida</taxon>
        <taxon>Plasmodiidae</taxon>
        <taxon>Plasmodium</taxon>
        <taxon>Plasmodium (Vinckeia)</taxon>
    </lineage>
</organism>
<gene>
    <name evidence="2" type="ORF">PY07410</name>
</gene>
<reference evidence="2 3" key="1">
    <citation type="journal article" date="2002" name="Nature">
        <title>Genome sequence and comparative analysis of the model rodent malaria parasite Plasmodium yoelii yoelii.</title>
        <authorList>
            <person name="Carlton J.M."/>
            <person name="Angiuoli S.V."/>
            <person name="Suh B.B."/>
            <person name="Kooij T.W."/>
            <person name="Pertea M."/>
            <person name="Silva J.C."/>
            <person name="Ermolaeva M.D."/>
            <person name="Allen J.E."/>
            <person name="Selengut J.D."/>
            <person name="Koo H.L."/>
            <person name="Peterson J.D."/>
            <person name="Pop M."/>
            <person name="Kosack D.S."/>
            <person name="Shumway M.F."/>
            <person name="Bidwell S.L."/>
            <person name="Shallom S.J."/>
            <person name="van Aken S.E."/>
            <person name="Riedmuller S.B."/>
            <person name="Feldblyum T.V."/>
            <person name="Cho J.K."/>
            <person name="Quackenbush J."/>
            <person name="Sedegah M."/>
            <person name="Shoaibi A."/>
            <person name="Cummings L.M."/>
            <person name="Florens L."/>
            <person name="Yates J.R."/>
            <person name="Raine J.D."/>
            <person name="Sinden R.E."/>
            <person name="Harris M.A."/>
            <person name="Cunningham D.A."/>
            <person name="Preiser P.R."/>
            <person name="Bergman L.W."/>
            <person name="Vaidya A.B."/>
            <person name="van Lin L.H."/>
            <person name="Janse C.J."/>
            <person name="Waters A.P."/>
            <person name="Smith H.O."/>
            <person name="White O.R."/>
            <person name="Salzberg S.L."/>
            <person name="Venter J.C."/>
            <person name="Fraser C.M."/>
            <person name="Hoffman S.L."/>
            <person name="Gardner M.J."/>
            <person name="Carucci D.J."/>
        </authorList>
    </citation>
    <scope>NUCLEOTIDE SEQUENCE [LARGE SCALE GENOMIC DNA]</scope>
    <source>
        <strain evidence="2 3">17XNL</strain>
    </source>
</reference>
<dbReference type="CDD" id="cd15844">
    <property type="entry name" value="SNARE_syntaxin5"/>
    <property type="match status" value="1"/>
</dbReference>
<dbReference type="AlphaFoldDB" id="Q7R813"/>
<dbReference type="Gene3D" id="1.20.58.70">
    <property type="match status" value="1"/>
</dbReference>
<dbReference type="FunCoup" id="Q7R813">
    <property type="interactions" value="462"/>
</dbReference>
<dbReference type="EMBL" id="AABL01002709">
    <property type="protein sequence ID" value="EAA19849.1"/>
    <property type="molecule type" value="Genomic_DNA"/>
</dbReference>
<dbReference type="GO" id="GO:0016020">
    <property type="term" value="C:membrane"/>
    <property type="evidence" value="ECO:0007669"/>
    <property type="project" value="InterPro"/>
</dbReference>
<dbReference type="PROSITE" id="PS50192">
    <property type="entry name" value="T_SNARE"/>
    <property type="match status" value="1"/>
</dbReference>
<protein>
    <submittedName>
        <fullName evidence="2">Syntaxin 5</fullName>
    </submittedName>
</protein>
<dbReference type="SMART" id="SM00397">
    <property type="entry name" value="t_SNARE"/>
    <property type="match status" value="1"/>
</dbReference>
<dbReference type="InterPro" id="IPR000727">
    <property type="entry name" value="T_SNARE_dom"/>
</dbReference>
<dbReference type="InParanoid" id="Q7R813"/>
<comment type="caution">
    <text evidence="2">The sequence shown here is derived from an EMBL/GenBank/DDBJ whole genome shotgun (WGS) entry which is preliminary data.</text>
</comment>
<dbReference type="InterPro" id="IPR010989">
    <property type="entry name" value="SNARE"/>
</dbReference>
<proteinExistence type="predicted"/>
<name>Q7R813_PLAYO</name>
<evidence type="ECO:0000259" key="1">
    <source>
        <dbReference type="PROSITE" id="PS50192"/>
    </source>
</evidence>
<dbReference type="SUPFAM" id="SSF47661">
    <property type="entry name" value="t-snare proteins"/>
    <property type="match status" value="1"/>
</dbReference>
<sequence length="173" mass="20282">VKQKGIFNDKTEKIEELTYEDVLHIRSEHIKKQMSRRQMYSCVSTESAFSNENYKFKPLHDDIDIEGGEKQILKTKEKSSYLHSRADAMENIQKVIGDLAHMFQKVATMVTQQDEMIKRIDEDLDISLTNTREGQHYLLTYFNRLTSTRTLIFQVNSLIYINLVNHLLSTDSF</sequence>
<dbReference type="PaxDb" id="73239-Q7R813"/>
<accession>Q7R813</accession>
<dbReference type="GO" id="GO:0016192">
    <property type="term" value="P:vesicle-mediated transport"/>
    <property type="evidence" value="ECO:0007669"/>
    <property type="project" value="InterPro"/>
</dbReference>
<feature type="non-terminal residue" evidence="2">
    <location>
        <position position="1"/>
    </location>
</feature>
<dbReference type="STRING" id="73239.Q7R813"/>
<evidence type="ECO:0000313" key="2">
    <source>
        <dbReference type="EMBL" id="EAA19849.1"/>
    </source>
</evidence>
<keyword evidence="3" id="KW-1185">Reference proteome</keyword>